<reference evidence="1 2" key="1">
    <citation type="submission" date="2020-02" db="EMBL/GenBank/DDBJ databases">
        <title>Nitrogenibacter mangrovi gen. nov., sp. nov. isolated from mangrove sediment, a denitrifying betaproteobacterium.</title>
        <authorList>
            <person name="Liao H."/>
            <person name="Tian Y."/>
        </authorList>
    </citation>
    <scope>NUCLEOTIDE SEQUENCE [LARGE SCALE GENOMIC DNA]</scope>
    <source>
        <strain evidence="1 2">M9-3-2</strain>
    </source>
</reference>
<organism evidence="1 2">
    <name type="scientific">Nitrogeniibacter mangrovi</name>
    <dbReference type="NCBI Taxonomy" id="2016596"/>
    <lineage>
        <taxon>Bacteria</taxon>
        <taxon>Pseudomonadati</taxon>
        <taxon>Pseudomonadota</taxon>
        <taxon>Betaproteobacteria</taxon>
        <taxon>Rhodocyclales</taxon>
        <taxon>Zoogloeaceae</taxon>
        <taxon>Nitrogeniibacter</taxon>
    </lineage>
</organism>
<dbReference type="Proteomes" id="UP000501991">
    <property type="component" value="Chromosome"/>
</dbReference>
<dbReference type="KEGG" id="azq:G3580_18330"/>
<gene>
    <name evidence="1" type="ORF">G3580_18330</name>
</gene>
<dbReference type="SUPFAM" id="SSF160631">
    <property type="entry name" value="SMI1/KNR4-like"/>
    <property type="match status" value="1"/>
</dbReference>
<protein>
    <submittedName>
        <fullName evidence="1">Uncharacterized protein</fullName>
    </submittedName>
</protein>
<accession>A0A6C1BAI8</accession>
<dbReference type="EMBL" id="CP048836">
    <property type="protein sequence ID" value="QID19400.1"/>
    <property type="molecule type" value="Genomic_DNA"/>
</dbReference>
<sequence>MSDHFIDNIINKLRLLGDVGSRKLDDGTLLINENLNRRPGDSPYWHVFYAPLNDGQIARLENRIERKLPIQLRDLLHHSNGGLLFQDSFSWQGLREGHIRDPDVWLPVSMECGNVVDRPLEQDSGRARFADNGNQIRFGIYVEFDSEVMMRLDGDPRVYAVPRYRIGPAIYEWKNLEEFFVSEVDRMIDLSKSDEYSGKFFKPIPPPWMV</sequence>
<name>A0A6C1BAI8_9RHOO</name>
<proteinExistence type="predicted"/>
<keyword evidence="2" id="KW-1185">Reference proteome</keyword>
<dbReference type="AlphaFoldDB" id="A0A6C1BAI8"/>
<dbReference type="RefSeq" id="WP_173767969.1">
    <property type="nucleotide sequence ID" value="NZ_CP048836.1"/>
</dbReference>
<evidence type="ECO:0000313" key="1">
    <source>
        <dbReference type="EMBL" id="QID19400.1"/>
    </source>
</evidence>
<dbReference type="InterPro" id="IPR037883">
    <property type="entry name" value="Knr4/Smi1-like_sf"/>
</dbReference>
<evidence type="ECO:0000313" key="2">
    <source>
        <dbReference type="Proteomes" id="UP000501991"/>
    </source>
</evidence>